<evidence type="ECO:0000256" key="1">
    <source>
        <dbReference type="ARBA" id="ARBA00022553"/>
    </source>
</evidence>
<feature type="modified residue" description="4-aspartylphosphate" evidence="2">
    <location>
        <position position="54"/>
    </location>
</feature>
<dbReference type="SMART" id="SM00448">
    <property type="entry name" value="REC"/>
    <property type="match status" value="1"/>
</dbReference>
<organism evidence="4 5">
    <name type="scientific">Ketobacter alkanivorans</name>
    <dbReference type="NCBI Taxonomy" id="1917421"/>
    <lineage>
        <taxon>Bacteria</taxon>
        <taxon>Pseudomonadati</taxon>
        <taxon>Pseudomonadota</taxon>
        <taxon>Gammaproteobacteria</taxon>
        <taxon>Pseudomonadales</taxon>
        <taxon>Ketobacteraceae</taxon>
        <taxon>Ketobacter</taxon>
    </lineage>
</organism>
<dbReference type="Pfam" id="PF00072">
    <property type="entry name" value="Response_reg"/>
    <property type="match status" value="1"/>
</dbReference>
<dbReference type="PROSITE" id="PS50110">
    <property type="entry name" value="RESPONSE_REGULATORY"/>
    <property type="match status" value="1"/>
</dbReference>
<dbReference type="Gene3D" id="3.40.50.2300">
    <property type="match status" value="1"/>
</dbReference>
<dbReference type="AlphaFoldDB" id="A0A2K9LK94"/>
<dbReference type="InterPro" id="IPR011006">
    <property type="entry name" value="CheY-like_superfamily"/>
</dbReference>
<dbReference type="PANTHER" id="PTHR44591">
    <property type="entry name" value="STRESS RESPONSE REGULATOR PROTEIN 1"/>
    <property type="match status" value="1"/>
</dbReference>
<dbReference type="PANTHER" id="PTHR44591:SF3">
    <property type="entry name" value="RESPONSE REGULATORY DOMAIN-CONTAINING PROTEIN"/>
    <property type="match status" value="1"/>
</dbReference>
<accession>A0A2K9LK94</accession>
<protein>
    <recommendedName>
        <fullName evidence="3">Response regulatory domain-containing protein</fullName>
    </recommendedName>
</protein>
<dbReference type="OrthoDB" id="9802426at2"/>
<dbReference type="Proteomes" id="UP000235116">
    <property type="component" value="Chromosome"/>
</dbReference>
<evidence type="ECO:0000313" key="5">
    <source>
        <dbReference type="Proteomes" id="UP000235116"/>
    </source>
</evidence>
<keyword evidence="1 2" id="KW-0597">Phosphoprotein</keyword>
<dbReference type="InterPro" id="IPR050595">
    <property type="entry name" value="Bact_response_regulator"/>
</dbReference>
<evidence type="ECO:0000259" key="3">
    <source>
        <dbReference type="PROSITE" id="PS50110"/>
    </source>
</evidence>
<dbReference type="GO" id="GO:0000160">
    <property type="term" value="P:phosphorelay signal transduction system"/>
    <property type="evidence" value="ECO:0007669"/>
    <property type="project" value="InterPro"/>
</dbReference>
<gene>
    <name evidence="4" type="ORF">Kalk_10265</name>
</gene>
<proteinExistence type="predicted"/>
<reference evidence="5" key="1">
    <citation type="submission" date="2017-08" db="EMBL/GenBank/DDBJ databases">
        <title>Direct submision.</title>
        <authorList>
            <person name="Kim S.-J."/>
            <person name="Rhee S.-K."/>
        </authorList>
    </citation>
    <scope>NUCLEOTIDE SEQUENCE [LARGE SCALE GENOMIC DNA]</scope>
    <source>
        <strain evidence="5">GI5</strain>
    </source>
</reference>
<sequence length="125" mass="14097">MQHPFNILCVDDDLGFRRYLSKSLDSSFDVKFYALGFECLAKCQQWNYDLILIDATLPDMVSEQLVEKLKAMPEAASIPLVIISYKDSEKERARFAKCGCDHFLSKVASPQEIKAMLANAINEAA</sequence>
<dbReference type="EMBL" id="CP022684">
    <property type="protein sequence ID" value="AUM12779.1"/>
    <property type="molecule type" value="Genomic_DNA"/>
</dbReference>
<name>A0A2K9LK94_9GAMM</name>
<evidence type="ECO:0000313" key="4">
    <source>
        <dbReference type="EMBL" id="AUM12779.1"/>
    </source>
</evidence>
<evidence type="ECO:0000256" key="2">
    <source>
        <dbReference type="PROSITE-ProRule" id="PRU00169"/>
    </source>
</evidence>
<feature type="domain" description="Response regulatory" evidence="3">
    <location>
        <begin position="6"/>
        <end position="121"/>
    </location>
</feature>
<keyword evidence="5" id="KW-1185">Reference proteome</keyword>
<dbReference type="SUPFAM" id="SSF52172">
    <property type="entry name" value="CheY-like"/>
    <property type="match status" value="1"/>
</dbReference>
<dbReference type="RefSeq" id="WP_101894162.1">
    <property type="nucleotide sequence ID" value="NZ_CP022684.1"/>
</dbReference>
<dbReference type="KEGG" id="kak:Kalk_10265"/>
<dbReference type="InterPro" id="IPR001789">
    <property type="entry name" value="Sig_transdc_resp-reg_receiver"/>
</dbReference>
<dbReference type="CDD" id="cd00156">
    <property type="entry name" value="REC"/>
    <property type="match status" value="1"/>
</dbReference>